<dbReference type="SMART" id="SM00419">
    <property type="entry name" value="HTH_CRP"/>
    <property type="match status" value="1"/>
</dbReference>
<sequence>MQIMTQPNQKNSHSEIPIACVACHAREGGVCGTLSPSQLAQVVRKTARRRVQPQIEIIGQGDGIEHCAAIVRGVVKLSKMLADGRQQIVGLQFAPDFLGTPFLRECSLSAEAVTNVDLCVFPRALIERLAAEAPDLQRRLHVETLKKLCAARDWMLTLGRKTAKERVANFLYLVATRINFEDGPAREFDLPLSRADIADYLGLTIETVSRQITRLRKEGVIRVENRRRIIVPDIRRLMKNASIDS</sequence>
<dbReference type="GO" id="GO:0003677">
    <property type="term" value="F:DNA binding"/>
    <property type="evidence" value="ECO:0007669"/>
    <property type="project" value="UniProtKB-KW"/>
</dbReference>
<dbReference type="PANTHER" id="PTHR24567:SF75">
    <property type="entry name" value="FUMARATE AND NITRATE REDUCTION REGULATORY PROTEIN"/>
    <property type="match status" value="1"/>
</dbReference>
<dbReference type="PROSITE" id="PS00042">
    <property type="entry name" value="HTH_CRP_1"/>
    <property type="match status" value="1"/>
</dbReference>
<dbReference type="Proteomes" id="UP000507954">
    <property type="component" value="Unassembled WGS sequence"/>
</dbReference>
<evidence type="ECO:0000259" key="5">
    <source>
        <dbReference type="PROSITE" id="PS50042"/>
    </source>
</evidence>
<dbReference type="Pfam" id="PF13545">
    <property type="entry name" value="HTH_Crp_2"/>
    <property type="match status" value="1"/>
</dbReference>
<dbReference type="SUPFAM" id="SSF51206">
    <property type="entry name" value="cAMP-binding domain-like"/>
    <property type="match status" value="1"/>
</dbReference>
<dbReference type="FunFam" id="1.10.10.10:FF:000028">
    <property type="entry name" value="Fumarate/nitrate reduction transcriptional regulator Fnr"/>
    <property type="match status" value="1"/>
</dbReference>
<dbReference type="SUPFAM" id="SSF46785">
    <property type="entry name" value="Winged helix' DNA-binding domain"/>
    <property type="match status" value="1"/>
</dbReference>
<dbReference type="InterPro" id="IPR036390">
    <property type="entry name" value="WH_DNA-bd_sf"/>
</dbReference>
<accession>A0A508WY45</accession>
<dbReference type="PANTHER" id="PTHR24567">
    <property type="entry name" value="CRP FAMILY TRANSCRIPTIONAL REGULATORY PROTEIN"/>
    <property type="match status" value="1"/>
</dbReference>
<dbReference type="InterPro" id="IPR014710">
    <property type="entry name" value="RmlC-like_jellyroll"/>
</dbReference>
<dbReference type="Pfam" id="PF00027">
    <property type="entry name" value="cNMP_binding"/>
    <property type="match status" value="1"/>
</dbReference>
<keyword evidence="1" id="KW-0805">Transcription regulation</keyword>
<organism evidence="7 8">
    <name type="scientific">Sinorhizobium medicae</name>
    <dbReference type="NCBI Taxonomy" id="110321"/>
    <lineage>
        <taxon>Bacteria</taxon>
        <taxon>Pseudomonadati</taxon>
        <taxon>Pseudomonadota</taxon>
        <taxon>Alphaproteobacteria</taxon>
        <taxon>Hyphomicrobiales</taxon>
        <taxon>Rhizobiaceae</taxon>
        <taxon>Sinorhizobium/Ensifer group</taxon>
        <taxon>Sinorhizobium</taxon>
    </lineage>
</organism>
<dbReference type="InterPro" id="IPR000595">
    <property type="entry name" value="cNMP-bd_dom"/>
</dbReference>
<evidence type="ECO:0000256" key="1">
    <source>
        <dbReference type="ARBA" id="ARBA00023015"/>
    </source>
</evidence>
<evidence type="ECO:0000256" key="2">
    <source>
        <dbReference type="ARBA" id="ARBA00023125"/>
    </source>
</evidence>
<dbReference type="CDD" id="cd00092">
    <property type="entry name" value="HTH_CRP"/>
    <property type="match status" value="1"/>
</dbReference>
<name>A0A508WY45_9HYPH</name>
<feature type="domain" description="Cyclic nucleotide-binding" evidence="5">
    <location>
        <begin position="30"/>
        <end position="147"/>
    </location>
</feature>
<dbReference type="CDD" id="cd00038">
    <property type="entry name" value="CAP_ED"/>
    <property type="match status" value="1"/>
</dbReference>
<keyword evidence="2" id="KW-0238">DNA-binding</keyword>
<proteinExistence type="predicted"/>
<dbReference type="PRINTS" id="PR00034">
    <property type="entry name" value="HTHCRP"/>
</dbReference>
<dbReference type="InterPro" id="IPR036388">
    <property type="entry name" value="WH-like_DNA-bd_sf"/>
</dbReference>
<keyword evidence="3" id="KW-0804">Transcription</keyword>
<dbReference type="SMART" id="SM00100">
    <property type="entry name" value="cNMP"/>
    <property type="match status" value="1"/>
</dbReference>
<dbReference type="InterPro" id="IPR018490">
    <property type="entry name" value="cNMP-bd_dom_sf"/>
</dbReference>
<dbReference type="Gene3D" id="2.60.120.10">
    <property type="entry name" value="Jelly Rolls"/>
    <property type="match status" value="1"/>
</dbReference>
<dbReference type="GO" id="GO:0005829">
    <property type="term" value="C:cytosol"/>
    <property type="evidence" value="ECO:0007669"/>
    <property type="project" value="TreeGrafter"/>
</dbReference>
<dbReference type="EMBL" id="CABFNB010000087">
    <property type="protein sequence ID" value="VTZ60888.1"/>
    <property type="molecule type" value="Genomic_DNA"/>
</dbReference>
<dbReference type="PROSITE" id="PS51063">
    <property type="entry name" value="HTH_CRP_2"/>
    <property type="match status" value="1"/>
</dbReference>
<evidence type="ECO:0000256" key="3">
    <source>
        <dbReference type="ARBA" id="ARBA00023163"/>
    </source>
</evidence>
<dbReference type="AlphaFoldDB" id="A0A508WY45"/>
<dbReference type="PROSITE" id="PS50042">
    <property type="entry name" value="CNMP_BINDING_3"/>
    <property type="match status" value="1"/>
</dbReference>
<evidence type="ECO:0000313" key="7">
    <source>
        <dbReference type="EMBL" id="VTZ60888.1"/>
    </source>
</evidence>
<dbReference type="InterPro" id="IPR012318">
    <property type="entry name" value="HTH_CRP"/>
</dbReference>
<dbReference type="InterPro" id="IPR050397">
    <property type="entry name" value="Env_Response_Regulators"/>
</dbReference>
<gene>
    <name evidence="7" type="primary">fnrN</name>
    <name evidence="7" type="ORF">EMEDMD4_220006</name>
</gene>
<evidence type="ECO:0000256" key="4">
    <source>
        <dbReference type="ARBA" id="ARBA00023231"/>
    </source>
</evidence>
<reference evidence="7 8" key="1">
    <citation type="submission" date="2019-06" db="EMBL/GenBank/DDBJ databases">
        <authorList>
            <person name="Le Quere A."/>
            <person name="Colella S."/>
        </authorList>
    </citation>
    <scope>NUCLEOTIDE SEQUENCE [LARGE SCALE GENOMIC DNA]</scope>
    <source>
        <strain evidence="7">EmedicaeMD41</strain>
    </source>
</reference>
<dbReference type="GO" id="GO:0003700">
    <property type="term" value="F:DNA-binding transcription factor activity"/>
    <property type="evidence" value="ECO:0007669"/>
    <property type="project" value="InterPro"/>
</dbReference>
<protein>
    <submittedName>
        <fullName evidence="7">Putative transcriptional activator</fullName>
    </submittedName>
</protein>
<evidence type="ECO:0000259" key="6">
    <source>
        <dbReference type="PROSITE" id="PS51063"/>
    </source>
</evidence>
<evidence type="ECO:0000313" key="8">
    <source>
        <dbReference type="Proteomes" id="UP000507954"/>
    </source>
</evidence>
<keyword evidence="4" id="KW-0535">Nitrogen fixation</keyword>
<dbReference type="Gene3D" id="1.10.10.10">
    <property type="entry name" value="Winged helix-like DNA-binding domain superfamily/Winged helix DNA-binding domain"/>
    <property type="match status" value="1"/>
</dbReference>
<feature type="domain" description="HTH crp-type" evidence="6">
    <location>
        <begin position="161"/>
        <end position="235"/>
    </location>
</feature>
<dbReference type="InterPro" id="IPR018335">
    <property type="entry name" value="Tscrpt_reg_HTH_Crp-type_CS"/>
</dbReference>